<evidence type="ECO:0000313" key="2">
    <source>
        <dbReference type="EMBL" id="GMS96944.1"/>
    </source>
</evidence>
<dbReference type="EMBL" id="BTSX01000004">
    <property type="protein sequence ID" value="GMS96944.1"/>
    <property type="molecule type" value="Genomic_DNA"/>
</dbReference>
<feature type="transmembrane region" description="Helical" evidence="1">
    <location>
        <begin position="201"/>
        <end position="221"/>
    </location>
</feature>
<evidence type="ECO:0000256" key="1">
    <source>
        <dbReference type="SAM" id="Phobius"/>
    </source>
</evidence>
<dbReference type="AlphaFoldDB" id="A0AAV5TR81"/>
<proteinExistence type="predicted"/>
<keyword evidence="1" id="KW-1133">Transmembrane helix</keyword>
<reference evidence="2" key="1">
    <citation type="submission" date="2023-10" db="EMBL/GenBank/DDBJ databases">
        <title>Genome assembly of Pristionchus species.</title>
        <authorList>
            <person name="Yoshida K."/>
            <person name="Sommer R.J."/>
        </authorList>
    </citation>
    <scope>NUCLEOTIDE SEQUENCE</scope>
    <source>
        <strain evidence="2">RS0144</strain>
    </source>
</reference>
<accession>A0AAV5TR81</accession>
<evidence type="ECO:0008006" key="4">
    <source>
        <dbReference type="Google" id="ProtNLM"/>
    </source>
</evidence>
<protein>
    <recommendedName>
        <fullName evidence="4">G protein-coupled receptor</fullName>
    </recommendedName>
</protein>
<feature type="transmembrane region" description="Helical" evidence="1">
    <location>
        <begin position="48"/>
        <end position="77"/>
    </location>
</feature>
<feature type="transmembrane region" description="Helical" evidence="1">
    <location>
        <begin position="97"/>
        <end position="115"/>
    </location>
</feature>
<keyword evidence="1" id="KW-0472">Membrane</keyword>
<feature type="transmembrane region" description="Helical" evidence="1">
    <location>
        <begin position="174"/>
        <end position="195"/>
    </location>
</feature>
<feature type="non-terminal residue" evidence="2">
    <location>
        <position position="1"/>
    </location>
</feature>
<sequence>DPIFTTIVNIDQNIRWFSQLLALPILSGLHFLGLYAPVQFRQMRLVHGYIIVAVFMILAAALTAPLLTDCCGLMYYVDGAYWAFDWKKPGTVLCSKLNIYLCVAAMLVCDVFILYKVYRVRTKATTTTSRSSLYYSITTLRELNFDERVLKSLYIQGSRAPLRQPRRASIERRLMISFLVLSASFIIPTVAFNMRPLYDKWAIANFIGAVCGVIDFSKWPVYALGTTSIRREFVRIIKCRF</sequence>
<gene>
    <name evidence="2" type="ORF">PENTCL1PPCAC_19119</name>
</gene>
<keyword evidence="1" id="KW-0812">Transmembrane</keyword>
<dbReference type="Gene3D" id="1.20.1070.10">
    <property type="entry name" value="Rhodopsin 7-helix transmembrane proteins"/>
    <property type="match status" value="1"/>
</dbReference>
<organism evidence="2 3">
    <name type="scientific">Pristionchus entomophagus</name>
    <dbReference type="NCBI Taxonomy" id="358040"/>
    <lineage>
        <taxon>Eukaryota</taxon>
        <taxon>Metazoa</taxon>
        <taxon>Ecdysozoa</taxon>
        <taxon>Nematoda</taxon>
        <taxon>Chromadorea</taxon>
        <taxon>Rhabditida</taxon>
        <taxon>Rhabditina</taxon>
        <taxon>Diplogasteromorpha</taxon>
        <taxon>Diplogasteroidea</taxon>
        <taxon>Neodiplogasteridae</taxon>
        <taxon>Pristionchus</taxon>
    </lineage>
</organism>
<comment type="caution">
    <text evidence="2">The sequence shown here is derived from an EMBL/GenBank/DDBJ whole genome shotgun (WGS) entry which is preliminary data.</text>
</comment>
<name>A0AAV5TR81_9BILA</name>
<dbReference type="Proteomes" id="UP001432027">
    <property type="component" value="Unassembled WGS sequence"/>
</dbReference>
<keyword evidence="3" id="KW-1185">Reference proteome</keyword>
<evidence type="ECO:0000313" key="3">
    <source>
        <dbReference type="Proteomes" id="UP001432027"/>
    </source>
</evidence>
<feature type="transmembrane region" description="Helical" evidence="1">
    <location>
        <begin position="16"/>
        <end position="36"/>
    </location>
</feature>